<gene>
    <name evidence="3" type="ORF">COHA_003753</name>
</gene>
<feature type="domain" description="HNH nuclease" evidence="2">
    <location>
        <begin position="170"/>
        <end position="220"/>
    </location>
</feature>
<evidence type="ECO:0000256" key="1">
    <source>
        <dbReference type="SAM" id="MobiDB-lite"/>
    </source>
</evidence>
<evidence type="ECO:0000259" key="2">
    <source>
        <dbReference type="SMART" id="SM00507"/>
    </source>
</evidence>
<sequence>MAQFSTACRTACVRALCPRSLHVRAGAAGDKENRARPPRRSPSSSKPRSRAGAERAVSSSLAAARAEPAPAVDSAVNDSEGACGPIGSTPHRSISVLNRYRALLLDSTYRPVGVTNWQRAVCLDLADKADVLEYYSEDVTVRSVREEFYLPAVLRVRTHRSKAQHSVVSLSRTNILLRDRYQCQYCGSGRELTIDHVVPQSKGGGNTWENLVACCASCNSKKGSKSLEQLRWKLRQTPKEPSIHEIDFLLAMLLGCNNEDLLPEQWQAYILPFKTSKGRLRQQHAG</sequence>
<dbReference type="Proteomes" id="UP001205105">
    <property type="component" value="Unassembled WGS sequence"/>
</dbReference>
<dbReference type="InterPro" id="IPR052892">
    <property type="entry name" value="NA-targeting_endonuclease"/>
</dbReference>
<keyword evidence="4" id="KW-1185">Reference proteome</keyword>
<comment type="caution">
    <text evidence="3">The sequence shown here is derived from an EMBL/GenBank/DDBJ whole genome shotgun (WGS) entry which is preliminary data.</text>
</comment>
<dbReference type="EMBL" id="JADXDR010000050">
    <property type="protein sequence ID" value="KAI7842649.1"/>
    <property type="molecule type" value="Genomic_DNA"/>
</dbReference>
<feature type="region of interest" description="Disordered" evidence="1">
    <location>
        <begin position="27"/>
        <end position="84"/>
    </location>
</feature>
<feature type="compositionally biased region" description="Low complexity" evidence="1">
    <location>
        <begin position="54"/>
        <end position="75"/>
    </location>
</feature>
<protein>
    <recommendedName>
        <fullName evidence="2">HNH nuclease domain-containing protein</fullName>
    </recommendedName>
</protein>
<reference evidence="3" key="1">
    <citation type="submission" date="2020-11" db="EMBL/GenBank/DDBJ databases">
        <title>Chlorella ohadii genome sequencing and assembly.</title>
        <authorList>
            <person name="Murik O."/>
            <person name="Treves H."/>
            <person name="Kedem I."/>
            <person name="Shotland Y."/>
            <person name="Kaplan A."/>
        </authorList>
    </citation>
    <scope>NUCLEOTIDE SEQUENCE</scope>
    <source>
        <strain evidence="3">1</strain>
    </source>
</reference>
<proteinExistence type="predicted"/>
<dbReference type="InterPro" id="IPR003615">
    <property type="entry name" value="HNH_nuc"/>
</dbReference>
<dbReference type="PANTHER" id="PTHR33877">
    <property type="entry name" value="SLL1193 PROTEIN"/>
    <property type="match status" value="1"/>
</dbReference>
<dbReference type="SMART" id="SM00507">
    <property type="entry name" value="HNHc"/>
    <property type="match status" value="1"/>
</dbReference>
<name>A0AAD5DUH7_9CHLO</name>
<accession>A0AAD5DUH7</accession>
<dbReference type="AlphaFoldDB" id="A0AAD5DUH7"/>
<dbReference type="InterPro" id="IPR029471">
    <property type="entry name" value="HNH_5"/>
</dbReference>
<evidence type="ECO:0000313" key="4">
    <source>
        <dbReference type="Proteomes" id="UP001205105"/>
    </source>
</evidence>
<organism evidence="3 4">
    <name type="scientific">Chlorella ohadii</name>
    <dbReference type="NCBI Taxonomy" id="2649997"/>
    <lineage>
        <taxon>Eukaryota</taxon>
        <taxon>Viridiplantae</taxon>
        <taxon>Chlorophyta</taxon>
        <taxon>core chlorophytes</taxon>
        <taxon>Trebouxiophyceae</taxon>
        <taxon>Chlorellales</taxon>
        <taxon>Chlorellaceae</taxon>
        <taxon>Chlorella clade</taxon>
        <taxon>Chlorella</taxon>
    </lineage>
</organism>
<evidence type="ECO:0000313" key="3">
    <source>
        <dbReference type="EMBL" id="KAI7842649.1"/>
    </source>
</evidence>
<dbReference type="Pfam" id="PF14279">
    <property type="entry name" value="HNH_5"/>
    <property type="match status" value="1"/>
</dbReference>
<dbReference type="CDD" id="cd00085">
    <property type="entry name" value="HNHc"/>
    <property type="match status" value="1"/>
</dbReference>
<dbReference type="PANTHER" id="PTHR33877:SF2">
    <property type="entry name" value="OS07G0170200 PROTEIN"/>
    <property type="match status" value="1"/>
</dbReference>
<dbReference type="Gene3D" id="1.10.30.50">
    <property type="match status" value="1"/>
</dbReference>